<sequence length="240" mass="26246">MAETCIVCLGDLLSDPSEPPPTDDQAPHVADGSLEAAHPSTQTTNLHHDAAPRPATSDDAIPSDDEIIAHLLPCGHNLHNECLKPWVERANSCPICRANFNEVQLLAKLGGQVISSYGVEDKQQVAELDPSMIVDEDLLEPSWEPCMVCEDFGDEEQLMLCDCCDRPCHVFCAGLDEVPPGDWRSTAVLESILTSLSTTNIRDKRVWMLNVVSSMPTSEGLKQQSARAMHRGFGNTQLPF</sequence>
<keyword evidence="2" id="KW-1185">Reference proteome</keyword>
<gene>
    <name evidence="1" type="primary">g12152</name>
    <name evidence="1" type="ORF">NpPPO83_00012152</name>
</gene>
<evidence type="ECO:0000313" key="2">
    <source>
        <dbReference type="Proteomes" id="UP001165186"/>
    </source>
</evidence>
<dbReference type="Proteomes" id="UP001165186">
    <property type="component" value="Unassembled WGS sequence"/>
</dbReference>
<proteinExistence type="predicted"/>
<organism evidence="1 2">
    <name type="scientific">Neofusicoccum parvum</name>
    <dbReference type="NCBI Taxonomy" id="310453"/>
    <lineage>
        <taxon>Eukaryota</taxon>
        <taxon>Fungi</taxon>
        <taxon>Dikarya</taxon>
        <taxon>Ascomycota</taxon>
        <taxon>Pezizomycotina</taxon>
        <taxon>Dothideomycetes</taxon>
        <taxon>Dothideomycetes incertae sedis</taxon>
        <taxon>Botryosphaeriales</taxon>
        <taxon>Botryosphaeriaceae</taxon>
        <taxon>Neofusicoccum</taxon>
    </lineage>
</organism>
<comment type="caution">
    <text evidence="1">The sequence shown here is derived from an EMBL/GenBank/DDBJ whole genome shotgun (WGS) entry which is preliminary data.</text>
</comment>
<protein>
    <submittedName>
        <fullName evidence="1">Zinc finger PHD-type protein</fullName>
    </submittedName>
</protein>
<dbReference type="EMBL" id="BSXG01000001">
    <property type="protein sequence ID" value="GME21858.1"/>
    <property type="molecule type" value="Genomic_DNA"/>
</dbReference>
<evidence type="ECO:0000313" key="1">
    <source>
        <dbReference type="EMBL" id="GME21858.1"/>
    </source>
</evidence>
<reference evidence="1" key="1">
    <citation type="submission" date="2024-09" db="EMBL/GenBank/DDBJ databases">
        <title>Draft Genome Sequences of Neofusicoccum parvum.</title>
        <authorList>
            <person name="Ashida A."/>
            <person name="Camagna M."/>
            <person name="Tanaka A."/>
            <person name="Takemoto D."/>
        </authorList>
    </citation>
    <scope>NUCLEOTIDE SEQUENCE</scope>
    <source>
        <strain evidence="1">PPO83</strain>
    </source>
</reference>
<name>A0ACB5RMX7_9PEZI</name>
<accession>A0ACB5RMX7</accession>